<keyword evidence="3" id="KW-1185">Reference proteome</keyword>
<dbReference type="GO" id="GO:0016787">
    <property type="term" value="F:hydrolase activity"/>
    <property type="evidence" value="ECO:0007669"/>
    <property type="project" value="UniProtKB-KW"/>
</dbReference>
<dbReference type="InterPro" id="IPR050266">
    <property type="entry name" value="AB_hydrolase_sf"/>
</dbReference>
<dbReference type="Pfam" id="PF12697">
    <property type="entry name" value="Abhydrolase_6"/>
    <property type="match status" value="1"/>
</dbReference>
<gene>
    <name evidence="2" type="ORF">FVW59_09450</name>
</gene>
<dbReference type="AlphaFoldDB" id="A0A5C8ZVS2"/>
<protein>
    <submittedName>
        <fullName evidence="2">Alpha/beta hydrolase</fullName>
    </submittedName>
</protein>
<dbReference type="InterPro" id="IPR029058">
    <property type="entry name" value="AB_hydrolase_fold"/>
</dbReference>
<evidence type="ECO:0000259" key="1">
    <source>
        <dbReference type="Pfam" id="PF12697"/>
    </source>
</evidence>
<feature type="domain" description="AB hydrolase-1" evidence="1">
    <location>
        <begin position="32"/>
        <end position="273"/>
    </location>
</feature>
<proteinExistence type="predicted"/>
<evidence type="ECO:0000313" key="2">
    <source>
        <dbReference type="EMBL" id="TXS92623.1"/>
    </source>
</evidence>
<dbReference type="EMBL" id="VRYZ01000003">
    <property type="protein sequence ID" value="TXS92623.1"/>
    <property type="molecule type" value="Genomic_DNA"/>
</dbReference>
<comment type="caution">
    <text evidence="2">The sequence shown here is derived from an EMBL/GenBank/DDBJ whole genome shotgun (WGS) entry which is preliminary data.</text>
</comment>
<dbReference type="Gene3D" id="3.40.50.1820">
    <property type="entry name" value="alpha/beta hydrolase"/>
    <property type="match status" value="1"/>
</dbReference>
<evidence type="ECO:0000313" key="3">
    <source>
        <dbReference type="Proteomes" id="UP000321933"/>
    </source>
</evidence>
<dbReference type="PRINTS" id="PR00111">
    <property type="entry name" value="ABHYDROLASE"/>
</dbReference>
<dbReference type="InterPro" id="IPR000073">
    <property type="entry name" value="AB_hydrolase_1"/>
</dbReference>
<reference evidence="2 3" key="1">
    <citation type="submission" date="2019-08" db="EMBL/GenBank/DDBJ databases">
        <title>Parahaliea maris sp. nov., isolated from the surface seawater.</title>
        <authorList>
            <person name="Liu Y."/>
        </authorList>
    </citation>
    <scope>NUCLEOTIDE SEQUENCE [LARGE SCALE GENOMIC DNA]</scope>
    <source>
        <strain evidence="2 3">S2-26</strain>
    </source>
</reference>
<dbReference type="PANTHER" id="PTHR43798">
    <property type="entry name" value="MONOACYLGLYCEROL LIPASE"/>
    <property type="match status" value="1"/>
</dbReference>
<dbReference type="PANTHER" id="PTHR43798:SF33">
    <property type="entry name" value="HYDROLASE, PUTATIVE (AFU_ORTHOLOGUE AFUA_2G14860)-RELATED"/>
    <property type="match status" value="1"/>
</dbReference>
<accession>A0A5C8ZVS2</accession>
<dbReference type="OrthoDB" id="9791366at2"/>
<keyword evidence="2" id="KW-0378">Hydrolase</keyword>
<sequence length="287" mass="31409">MPEAVDVYYRSDDGLKLYAYDYNTAGPDAPVLLCLHGLTRNSSDFTRLASDLSPRYRIICADQRGRGRSDYDSNPANYQPVTYVRDMFALLDHLQLPRVIVIGTSMGGLMGMMMGAMQPQRIAGLLLNDIGPEVDPAGLARIQSYVGKSRPVRNWEEALAQSQAINGAAFPDFSPGQWRDFTRGLYRNVDGVPVLAYDPAIAQPIDAAQENAVPPDLWPLFDSLNLPVLVVRGAESDILAPTTAAAMCERGHDCQLQEIPRRGHAPTLDEPAARQAIGRWLQSLGAA</sequence>
<dbReference type="SUPFAM" id="SSF53474">
    <property type="entry name" value="alpha/beta-Hydrolases"/>
    <property type="match status" value="1"/>
</dbReference>
<organism evidence="2 3">
    <name type="scientific">Parahaliea aestuarii</name>
    <dbReference type="NCBI Taxonomy" id="1852021"/>
    <lineage>
        <taxon>Bacteria</taxon>
        <taxon>Pseudomonadati</taxon>
        <taxon>Pseudomonadota</taxon>
        <taxon>Gammaproteobacteria</taxon>
        <taxon>Cellvibrionales</taxon>
        <taxon>Halieaceae</taxon>
        <taxon>Parahaliea</taxon>
    </lineage>
</organism>
<dbReference type="GO" id="GO:0016020">
    <property type="term" value="C:membrane"/>
    <property type="evidence" value="ECO:0007669"/>
    <property type="project" value="TreeGrafter"/>
</dbReference>
<name>A0A5C8ZVS2_9GAMM</name>
<dbReference type="Proteomes" id="UP000321933">
    <property type="component" value="Unassembled WGS sequence"/>
</dbReference>
<dbReference type="RefSeq" id="WP_148063995.1">
    <property type="nucleotide sequence ID" value="NZ_VRYZ01000003.1"/>
</dbReference>